<dbReference type="PANTHER" id="PTHR37483:SF1">
    <property type="entry name" value="UPF0125 PROTEIN RATB"/>
    <property type="match status" value="1"/>
</dbReference>
<dbReference type="NCBIfam" id="NF002490">
    <property type="entry name" value="PRK01777.1"/>
    <property type="match status" value="1"/>
</dbReference>
<evidence type="ECO:0000256" key="1">
    <source>
        <dbReference type="ARBA" id="ARBA00010645"/>
    </source>
</evidence>
<comment type="caution">
    <text evidence="3">The sequence shown here is derived from an EMBL/GenBank/DDBJ whole genome shotgun (WGS) entry which is preliminary data.</text>
</comment>
<dbReference type="InterPro" id="IPR016155">
    <property type="entry name" value="Mopterin_synth/thiamin_S_b"/>
</dbReference>
<dbReference type="InterPro" id="IPR005346">
    <property type="entry name" value="RnfH"/>
</dbReference>
<keyword evidence="4" id="KW-1185">Reference proteome</keyword>
<dbReference type="EMBL" id="SJTG01000002">
    <property type="protein sequence ID" value="TCI09938.1"/>
    <property type="molecule type" value="Genomic_DNA"/>
</dbReference>
<comment type="similarity">
    <text evidence="1 2">Belongs to the UPF0125 (RnfH) family.</text>
</comment>
<evidence type="ECO:0000256" key="2">
    <source>
        <dbReference type="HAMAP-Rule" id="MF_00460"/>
    </source>
</evidence>
<dbReference type="AlphaFoldDB" id="A0A4R0YSS7"/>
<accession>A0A4R0YSS7</accession>
<gene>
    <name evidence="3" type="ORF">EZM97_13410</name>
</gene>
<dbReference type="RefSeq" id="WP_131407476.1">
    <property type="nucleotide sequence ID" value="NZ_SJTG01000002.1"/>
</dbReference>
<name>A0A4R0YSS7_9GAMM</name>
<sequence length="93" mass="10049">MPDQVTVEVVYAEASRQVVRRVTLAAGSTVLQAVEASGIEAAVAGLVIDPAQLGIFSRKAVPGHIVEEGDRVEIYRPLTLDPKDARRRRAREG</sequence>
<protein>
    <recommendedName>
        <fullName evidence="2">UPF0125 protein EZM97_13410</fullName>
    </recommendedName>
</protein>
<evidence type="ECO:0000313" key="4">
    <source>
        <dbReference type="Proteomes" id="UP000291822"/>
    </source>
</evidence>
<dbReference type="SUPFAM" id="SSF54285">
    <property type="entry name" value="MoaD/ThiS"/>
    <property type="match status" value="1"/>
</dbReference>
<dbReference type="HAMAP" id="MF_00460">
    <property type="entry name" value="UPF0125_RnfH"/>
    <property type="match status" value="1"/>
</dbReference>
<dbReference type="InterPro" id="IPR037021">
    <property type="entry name" value="RnfH_sf"/>
</dbReference>
<dbReference type="Pfam" id="PF03658">
    <property type="entry name" value="Ub-RnfH"/>
    <property type="match status" value="1"/>
</dbReference>
<evidence type="ECO:0000313" key="3">
    <source>
        <dbReference type="EMBL" id="TCI09938.1"/>
    </source>
</evidence>
<proteinExistence type="inferred from homology"/>
<dbReference type="Proteomes" id="UP000291822">
    <property type="component" value="Unassembled WGS sequence"/>
</dbReference>
<dbReference type="PANTHER" id="PTHR37483">
    <property type="entry name" value="UPF0125 PROTEIN RATB"/>
    <property type="match status" value="1"/>
</dbReference>
<dbReference type="Gene3D" id="3.10.20.280">
    <property type="entry name" value="RnfH-like"/>
    <property type="match status" value="1"/>
</dbReference>
<organism evidence="3 4">
    <name type="scientific">Dyella soli</name>
    <dbReference type="NCBI Taxonomy" id="522319"/>
    <lineage>
        <taxon>Bacteria</taxon>
        <taxon>Pseudomonadati</taxon>
        <taxon>Pseudomonadota</taxon>
        <taxon>Gammaproteobacteria</taxon>
        <taxon>Lysobacterales</taxon>
        <taxon>Rhodanobacteraceae</taxon>
        <taxon>Dyella</taxon>
    </lineage>
</organism>
<reference evidence="3 4" key="1">
    <citation type="submission" date="2019-02" db="EMBL/GenBank/DDBJ databases">
        <title>Dyella amyloliquefaciens sp. nov., isolated from forest soil.</title>
        <authorList>
            <person name="Gao Z.-H."/>
            <person name="Qiu L.-H."/>
        </authorList>
    </citation>
    <scope>NUCLEOTIDE SEQUENCE [LARGE SCALE GENOMIC DNA]</scope>
    <source>
        <strain evidence="3 4">KACC 12747</strain>
    </source>
</reference>